<reference evidence="1" key="1">
    <citation type="submission" date="2021-01" db="EMBL/GenBank/DDBJ databases">
        <authorList>
            <person name="Corre E."/>
            <person name="Pelletier E."/>
            <person name="Niang G."/>
            <person name="Scheremetjew M."/>
            <person name="Finn R."/>
            <person name="Kale V."/>
            <person name="Holt S."/>
            <person name="Cochrane G."/>
            <person name="Meng A."/>
            <person name="Brown T."/>
            <person name="Cohen L."/>
        </authorList>
    </citation>
    <scope>NUCLEOTIDE SEQUENCE</scope>
    <source>
        <strain evidence="1">Clade-D-RCC2573</strain>
    </source>
</reference>
<protein>
    <submittedName>
        <fullName evidence="1">Uncharacterized protein</fullName>
    </submittedName>
</protein>
<dbReference type="AlphaFoldDB" id="A0A7S0T7I0"/>
<sequence>MRQTSTTPKASAATASLCNNNTHTRTFADDIEDVVALGIMDNVFDDFDVGRRSPSNNASRDDDRTLCRLCQDDILSNQTTTELPSSRPITIRPPIKKKKFCTSCKNYLDGATCFMENRETCMACLKKHKLYERRRRKRHRNEAKA</sequence>
<accession>A0A7S0T7I0</accession>
<name>A0A7S0T7I0_9CHLO</name>
<gene>
    <name evidence="1" type="ORF">OMED0936_LOCUS573</name>
</gene>
<proteinExistence type="predicted"/>
<evidence type="ECO:0000313" key="1">
    <source>
        <dbReference type="EMBL" id="CAD8727655.1"/>
    </source>
</evidence>
<organism evidence="1">
    <name type="scientific">Ostreococcus mediterraneus</name>
    <dbReference type="NCBI Taxonomy" id="1486918"/>
    <lineage>
        <taxon>Eukaryota</taxon>
        <taxon>Viridiplantae</taxon>
        <taxon>Chlorophyta</taxon>
        <taxon>Mamiellophyceae</taxon>
        <taxon>Mamiellales</taxon>
        <taxon>Bathycoccaceae</taxon>
        <taxon>Ostreococcus</taxon>
    </lineage>
</organism>
<dbReference type="EMBL" id="HBFF01000722">
    <property type="protein sequence ID" value="CAD8727655.1"/>
    <property type="molecule type" value="Transcribed_RNA"/>
</dbReference>